<dbReference type="OrthoDB" id="202825at2759"/>
<dbReference type="Gene3D" id="3.30.470.20">
    <property type="entry name" value="ATP-grasp fold, B domain"/>
    <property type="match status" value="1"/>
</dbReference>
<feature type="compositionally biased region" description="Polar residues" evidence="1">
    <location>
        <begin position="98"/>
        <end position="134"/>
    </location>
</feature>
<gene>
    <name evidence="2" type="ORF">RFH988_LOCUS35819</name>
</gene>
<dbReference type="PROSITE" id="PS51221">
    <property type="entry name" value="TTL"/>
    <property type="match status" value="1"/>
</dbReference>
<dbReference type="Pfam" id="PF03133">
    <property type="entry name" value="TTL"/>
    <property type="match status" value="1"/>
</dbReference>
<feature type="region of interest" description="Disordered" evidence="1">
    <location>
        <begin position="76"/>
        <end position="161"/>
    </location>
</feature>
<reference evidence="2" key="1">
    <citation type="submission" date="2021-02" db="EMBL/GenBank/DDBJ databases">
        <authorList>
            <person name="Nowell W R."/>
        </authorList>
    </citation>
    <scope>NUCLEOTIDE SEQUENCE</scope>
</reference>
<protein>
    <submittedName>
        <fullName evidence="2">Uncharacterized protein</fullName>
    </submittedName>
</protein>
<dbReference type="PANTHER" id="PTHR46810:SF1">
    <property type="entry name" value="INACTIVE POLYGLYCYLASE TTLL10"/>
    <property type="match status" value="1"/>
</dbReference>
<dbReference type="Proteomes" id="UP000663882">
    <property type="component" value="Unassembled WGS sequence"/>
</dbReference>
<evidence type="ECO:0000313" key="3">
    <source>
        <dbReference type="Proteomes" id="UP000663882"/>
    </source>
</evidence>
<dbReference type="InterPro" id="IPR027752">
    <property type="entry name" value="TTLL10"/>
</dbReference>
<feature type="compositionally biased region" description="Polar residues" evidence="1">
    <location>
        <begin position="142"/>
        <end position="161"/>
    </location>
</feature>
<dbReference type="EMBL" id="CAJNOO010005695">
    <property type="protein sequence ID" value="CAF1427866.1"/>
    <property type="molecule type" value="Genomic_DNA"/>
</dbReference>
<comment type="caution">
    <text evidence="2">The sequence shown here is derived from an EMBL/GenBank/DDBJ whole genome shotgun (WGS) entry which is preliminary data.</text>
</comment>
<dbReference type="GO" id="GO:0070737">
    <property type="term" value="F:protein-glycine ligase activity, elongating"/>
    <property type="evidence" value="ECO:0007669"/>
    <property type="project" value="TreeGrafter"/>
</dbReference>
<accession>A0A815N115</accession>
<dbReference type="PANTHER" id="PTHR46810">
    <property type="entry name" value="INACTIVE POLYGLYCYLASE TTLL10"/>
    <property type="match status" value="1"/>
</dbReference>
<dbReference type="AlphaFoldDB" id="A0A815N115"/>
<name>A0A815N115_9BILA</name>
<sequence length="336" mass="37846">MLNVIESIRMRLKRPVACFGLYGYDFMIDEDTKVWLIEINVNPALTTNTNILIQAIPPVVQESICSLPYIEQKRAISSSPNTRKVPSAPPPPIPSPSKTNANNSPSNFSKIFPRTNEQQTSITQKSPITNLNHLNQERSKLNRSSDSFVSPLTTTNHSFPTINATSNETMVMRYQTIQRYKTNFELLKPATVIAEEWKNLDRTQKDRLVIEGPKALSSSLNSSDTSSITTSGTEIPPLQITTTFRKLNTTRAHSVKLRRLGLLPEKPSIIKEIVNATHSWKYDDWSNQQDSIGPLTKSALIYRLMRSRLEANLAKSISANRNRSNSKKKLSSYTIT</sequence>
<dbReference type="SUPFAM" id="SSF56059">
    <property type="entry name" value="Glutathione synthetase ATP-binding domain-like"/>
    <property type="match status" value="1"/>
</dbReference>
<dbReference type="InterPro" id="IPR004344">
    <property type="entry name" value="TTL/TTLL_fam"/>
</dbReference>
<evidence type="ECO:0000256" key="1">
    <source>
        <dbReference type="SAM" id="MobiDB-lite"/>
    </source>
</evidence>
<proteinExistence type="predicted"/>
<evidence type="ECO:0000313" key="2">
    <source>
        <dbReference type="EMBL" id="CAF1427866.1"/>
    </source>
</evidence>
<organism evidence="2 3">
    <name type="scientific">Rotaria sordida</name>
    <dbReference type="NCBI Taxonomy" id="392033"/>
    <lineage>
        <taxon>Eukaryota</taxon>
        <taxon>Metazoa</taxon>
        <taxon>Spiralia</taxon>
        <taxon>Gnathifera</taxon>
        <taxon>Rotifera</taxon>
        <taxon>Eurotatoria</taxon>
        <taxon>Bdelloidea</taxon>
        <taxon>Philodinida</taxon>
        <taxon>Philodinidae</taxon>
        <taxon>Rotaria</taxon>
    </lineage>
</organism>